<accession>A0A1Y2FSW9</accession>
<comment type="caution">
    <text evidence="2">The sequence shown here is derived from an EMBL/GenBank/DDBJ whole genome shotgun (WGS) entry which is preliminary data.</text>
</comment>
<dbReference type="RefSeq" id="XP_040727957.1">
    <property type="nucleotide sequence ID" value="XM_040870918.1"/>
</dbReference>
<proteinExistence type="predicted"/>
<dbReference type="Proteomes" id="UP000193685">
    <property type="component" value="Unassembled WGS sequence"/>
</dbReference>
<reference evidence="2 3" key="1">
    <citation type="submission" date="2016-07" db="EMBL/GenBank/DDBJ databases">
        <title>Pervasive Adenine N6-methylation of Active Genes in Fungi.</title>
        <authorList>
            <consortium name="DOE Joint Genome Institute"/>
            <person name="Mondo S.J."/>
            <person name="Dannebaum R.O."/>
            <person name="Kuo R.C."/>
            <person name="Labutti K."/>
            <person name="Haridas S."/>
            <person name="Kuo A."/>
            <person name="Salamov A."/>
            <person name="Ahrendt S.R."/>
            <person name="Lipzen A."/>
            <person name="Sullivan W."/>
            <person name="Andreopoulos W.B."/>
            <person name="Clum A."/>
            <person name="Lindquist E."/>
            <person name="Daum C."/>
            <person name="Ramamoorthy G.K."/>
            <person name="Gryganskyi A."/>
            <person name="Culley D."/>
            <person name="Magnuson J.K."/>
            <person name="James T.Y."/>
            <person name="O'Malley M.A."/>
            <person name="Stajich J.E."/>
            <person name="Spatafora J.W."/>
            <person name="Visel A."/>
            <person name="Grigoriev I.V."/>
        </authorList>
    </citation>
    <scope>NUCLEOTIDE SEQUENCE [LARGE SCALE GENOMIC DNA]</scope>
    <source>
        <strain evidence="2 3">12-1054</strain>
    </source>
</reference>
<evidence type="ECO:0000313" key="2">
    <source>
        <dbReference type="EMBL" id="ORY87101.1"/>
    </source>
</evidence>
<dbReference type="GeneID" id="63787517"/>
<feature type="compositionally biased region" description="Acidic residues" evidence="1">
    <location>
        <begin position="53"/>
        <end position="63"/>
    </location>
</feature>
<keyword evidence="3" id="KW-1185">Reference proteome</keyword>
<feature type="region of interest" description="Disordered" evidence="1">
    <location>
        <begin position="207"/>
        <end position="227"/>
    </location>
</feature>
<sequence>MEDETQYVPSGTNHDPPPEAALTRDLPSSPPTTQHNLPMKRKYSERKRVFVDPVDEERDEEEEKVPMPLEAFRTVINILHHVNTTCENSNLPFPWEPLPDWDSVINTFRDSVKRVKAANPPVMVEKSKLDVIDTLINPSKTEHAVAMLGEQIQKLDKKISETNSIVKRAEAQQEMRAQISTPSTDRQNKLFTDAVAAGVSAMGTKKASNKTTPVANRATATKKTAKAQKPEPVTITFSTGLKELSIAQRFKLKLKINNAMPKIKSKQLGVSSLRVSTRGNLVLQPSQGTMAEELVETKDQWLKALEEQDCQEVIINKPQYKVVVHGVPLEWEDVDPFDSVQEELRESNQFTSSHKPRWLASKSSPDAKQQEMYQAQRGEGGVDYDQEEGTPLVYD</sequence>
<feature type="compositionally biased region" description="Polar residues" evidence="1">
    <location>
        <begin position="361"/>
        <end position="373"/>
    </location>
</feature>
<organism evidence="2 3">
    <name type="scientific">Protomyces lactucae-debilis</name>
    <dbReference type="NCBI Taxonomy" id="2754530"/>
    <lineage>
        <taxon>Eukaryota</taxon>
        <taxon>Fungi</taxon>
        <taxon>Dikarya</taxon>
        <taxon>Ascomycota</taxon>
        <taxon>Taphrinomycotina</taxon>
        <taxon>Taphrinomycetes</taxon>
        <taxon>Taphrinales</taxon>
        <taxon>Protomycetaceae</taxon>
        <taxon>Protomyces</taxon>
    </lineage>
</organism>
<name>A0A1Y2FSW9_PROLT</name>
<protein>
    <submittedName>
        <fullName evidence="2">Uncharacterized protein</fullName>
    </submittedName>
</protein>
<feature type="region of interest" description="Disordered" evidence="1">
    <location>
        <begin position="344"/>
        <end position="395"/>
    </location>
</feature>
<evidence type="ECO:0000256" key="1">
    <source>
        <dbReference type="SAM" id="MobiDB-lite"/>
    </source>
</evidence>
<feature type="region of interest" description="Disordered" evidence="1">
    <location>
        <begin position="1"/>
        <end position="63"/>
    </location>
</feature>
<gene>
    <name evidence="2" type="ORF">BCR37DRAFT_390810</name>
</gene>
<dbReference type="AlphaFoldDB" id="A0A1Y2FSW9"/>
<evidence type="ECO:0000313" key="3">
    <source>
        <dbReference type="Proteomes" id="UP000193685"/>
    </source>
</evidence>
<dbReference type="EMBL" id="MCFI01000002">
    <property type="protein sequence ID" value="ORY87101.1"/>
    <property type="molecule type" value="Genomic_DNA"/>
</dbReference>